<evidence type="ECO:0000256" key="1">
    <source>
        <dbReference type="SAM" id="MobiDB-lite"/>
    </source>
</evidence>
<protein>
    <submittedName>
        <fullName evidence="2">Uncharacterized protein</fullName>
    </submittedName>
</protein>
<keyword evidence="3" id="KW-1185">Reference proteome</keyword>
<evidence type="ECO:0000313" key="2">
    <source>
        <dbReference type="EMBL" id="MPC87077.1"/>
    </source>
</evidence>
<reference evidence="2 3" key="1">
    <citation type="submission" date="2019-05" db="EMBL/GenBank/DDBJ databases">
        <title>Another draft genome of Portunus trituberculatus and its Hox gene families provides insights of decapod evolution.</title>
        <authorList>
            <person name="Jeong J.-H."/>
            <person name="Song I."/>
            <person name="Kim S."/>
            <person name="Choi T."/>
            <person name="Kim D."/>
            <person name="Ryu S."/>
            <person name="Kim W."/>
        </authorList>
    </citation>
    <scope>NUCLEOTIDE SEQUENCE [LARGE SCALE GENOMIC DNA]</scope>
    <source>
        <tissue evidence="2">Muscle</tissue>
    </source>
</reference>
<name>A0A5B7J072_PORTR</name>
<dbReference type="EMBL" id="VSRR010073444">
    <property type="protein sequence ID" value="MPC87077.1"/>
    <property type="molecule type" value="Genomic_DNA"/>
</dbReference>
<accession>A0A5B7J072</accession>
<dbReference type="Proteomes" id="UP000324222">
    <property type="component" value="Unassembled WGS sequence"/>
</dbReference>
<organism evidence="2 3">
    <name type="scientific">Portunus trituberculatus</name>
    <name type="common">Swimming crab</name>
    <name type="synonym">Neptunus trituberculatus</name>
    <dbReference type="NCBI Taxonomy" id="210409"/>
    <lineage>
        <taxon>Eukaryota</taxon>
        <taxon>Metazoa</taxon>
        <taxon>Ecdysozoa</taxon>
        <taxon>Arthropoda</taxon>
        <taxon>Crustacea</taxon>
        <taxon>Multicrustacea</taxon>
        <taxon>Malacostraca</taxon>
        <taxon>Eumalacostraca</taxon>
        <taxon>Eucarida</taxon>
        <taxon>Decapoda</taxon>
        <taxon>Pleocyemata</taxon>
        <taxon>Brachyura</taxon>
        <taxon>Eubrachyura</taxon>
        <taxon>Portunoidea</taxon>
        <taxon>Portunidae</taxon>
        <taxon>Portuninae</taxon>
        <taxon>Portunus</taxon>
    </lineage>
</organism>
<gene>
    <name evidence="2" type="ORF">E2C01_081927</name>
</gene>
<feature type="region of interest" description="Disordered" evidence="1">
    <location>
        <begin position="25"/>
        <end position="71"/>
    </location>
</feature>
<feature type="compositionally biased region" description="Basic residues" evidence="1">
    <location>
        <begin position="53"/>
        <end position="63"/>
    </location>
</feature>
<sequence>MKSDCLSSHLQKIRLNERSFGDNMILGNSDLPPPLVSRSSPGGRKCSPVHARQICHHSTHQRGGRTLTDDR</sequence>
<proteinExistence type="predicted"/>
<evidence type="ECO:0000313" key="3">
    <source>
        <dbReference type="Proteomes" id="UP000324222"/>
    </source>
</evidence>
<comment type="caution">
    <text evidence="2">The sequence shown here is derived from an EMBL/GenBank/DDBJ whole genome shotgun (WGS) entry which is preliminary data.</text>
</comment>
<dbReference type="AlphaFoldDB" id="A0A5B7J072"/>